<dbReference type="EMBL" id="LXQA011041806">
    <property type="protein sequence ID" value="MCI82378.1"/>
    <property type="molecule type" value="Genomic_DNA"/>
</dbReference>
<reference evidence="2 3" key="1">
    <citation type="journal article" date="2018" name="Front. Plant Sci.">
        <title>Red Clover (Trifolium pratense) and Zigzag Clover (T. medium) - A Picture of Genomic Similarities and Differences.</title>
        <authorList>
            <person name="Dluhosova J."/>
            <person name="Istvanek J."/>
            <person name="Nedelnik J."/>
            <person name="Repkova J."/>
        </authorList>
    </citation>
    <scope>NUCLEOTIDE SEQUENCE [LARGE SCALE GENOMIC DNA]</scope>
    <source>
        <strain evidence="3">cv. 10/8</strain>
        <tissue evidence="2">Leaf</tissue>
    </source>
</reference>
<evidence type="ECO:0000313" key="3">
    <source>
        <dbReference type="Proteomes" id="UP000265520"/>
    </source>
</evidence>
<keyword evidence="3" id="KW-1185">Reference proteome</keyword>
<name>A0A392V258_9FABA</name>
<comment type="caution">
    <text evidence="2">The sequence shown here is derived from an EMBL/GenBank/DDBJ whole genome shotgun (WGS) entry which is preliminary data.</text>
</comment>
<dbReference type="Proteomes" id="UP000265520">
    <property type="component" value="Unassembled WGS sequence"/>
</dbReference>
<feature type="compositionally biased region" description="Polar residues" evidence="1">
    <location>
        <begin position="14"/>
        <end position="24"/>
    </location>
</feature>
<sequence>IRPVLAQRDPARPASTQNQKSESSWLERGSFGLLARPASSFSPSEHPATWFLRTC</sequence>
<proteinExistence type="predicted"/>
<feature type="non-terminal residue" evidence="2">
    <location>
        <position position="1"/>
    </location>
</feature>
<evidence type="ECO:0000313" key="2">
    <source>
        <dbReference type="EMBL" id="MCI82378.1"/>
    </source>
</evidence>
<protein>
    <submittedName>
        <fullName evidence="2">Uncharacterized protein</fullName>
    </submittedName>
</protein>
<accession>A0A392V258</accession>
<organism evidence="2 3">
    <name type="scientific">Trifolium medium</name>
    <dbReference type="NCBI Taxonomy" id="97028"/>
    <lineage>
        <taxon>Eukaryota</taxon>
        <taxon>Viridiplantae</taxon>
        <taxon>Streptophyta</taxon>
        <taxon>Embryophyta</taxon>
        <taxon>Tracheophyta</taxon>
        <taxon>Spermatophyta</taxon>
        <taxon>Magnoliopsida</taxon>
        <taxon>eudicotyledons</taxon>
        <taxon>Gunneridae</taxon>
        <taxon>Pentapetalae</taxon>
        <taxon>rosids</taxon>
        <taxon>fabids</taxon>
        <taxon>Fabales</taxon>
        <taxon>Fabaceae</taxon>
        <taxon>Papilionoideae</taxon>
        <taxon>50 kb inversion clade</taxon>
        <taxon>NPAAA clade</taxon>
        <taxon>Hologalegina</taxon>
        <taxon>IRL clade</taxon>
        <taxon>Trifolieae</taxon>
        <taxon>Trifolium</taxon>
    </lineage>
</organism>
<feature type="region of interest" description="Disordered" evidence="1">
    <location>
        <begin position="1"/>
        <end position="26"/>
    </location>
</feature>
<dbReference type="AlphaFoldDB" id="A0A392V258"/>
<evidence type="ECO:0000256" key="1">
    <source>
        <dbReference type="SAM" id="MobiDB-lite"/>
    </source>
</evidence>